<protein>
    <submittedName>
        <fullName evidence="1">Uncharacterized protein</fullName>
    </submittedName>
</protein>
<sequence length="108" mass="12108">MRRHRYQAASFSGNSGVGGLDSRTNDISILIRRGTGFYMRPSPRHLLITAPSVPSLPHVLHLNELRIQQMLVDGTLVVLHGPRPFAHRALREANPIRRSEKPGSVQRL</sequence>
<comment type="caution">
    <text evidence="1">The sequence shown here is derived from an EMBL/GenBank/DDBJ whole genome shotgun (WGS) entry which is preliminary data.</text>
</comment>
<dbReference type="AlphaFoldDB" id="A0A553I257"/>
<name>A0A553I257_9PEZI</name>
<keyword evidence="2" id="KW-1185">Reference proteome</keyword>
<reference evidence="2" key="1">
    <citation type="submission" date="2019-06" db="EMBL/GenBank/DDBJ databases">
        <title>Draft genome sequence of the griseofulvin-producing fungus Xylaria cubensis strain G536.</title>
        <authorList>
            <person name="Mead M.E."/>
            <person name="Raja H.A."/>
            <person name="Steenwyk J.L."/>
            <person name="Knowles S.L."/>
            <person name="Oberlies N.H."/>
            <person name="Rokas A."/>
        </authorList>
    </citation>
    <scope>NUCLEOTIDE SEQUENCE [LARGE SCALE GENOMIC DNA]</scope>
    <source>
        <strain evidence="2">G536</strain>
    </source>
</reference>
<evidence type="ECO:0000313" key="1">
    <source>
        <dbReference type="EMBL" id="TRX94282.1"/>
    </source>
</evidence>
<dbReference type="Proteomes" id="UP000319160">
    <property type="component" value="Unassembled WGS sequence"/>
</dbReference>
<dbReference type="EMBL" id="VFLP01000023">
    <property type="protein sequence ID" value="TRX94282.1"/>
    <property type="molecule type" value="Genomic_DNA"/>
</dbReference>
<gene>
    <name evidence="1" type="ORF">FHL15_004749</name>
</gene>
<accession>A0A553I257</accession>
<organism evidence="1 2">
    <name type="scientific">Xylaria flabelliformis</name>
    <dbReference type="NCBI Taxonomy" id="2512241"/>
    <lineage>
        <taxon>Eukaryota</taxon>
        <taxon>Fungi</taxon>
        <taxon>Dikarya</taxon>
        <taxon>Ascomycota</taxon>
        <taxon>Pezizomycotina</taxon>
        <taxon>Sordariomycetes</taxon>
        <taxon>Xylariomycetidae</taxon>
        <taxon>Xylariales</taxon>
        <taxon>Xylariaceae</taxon>
        <taxon>Xylaria</taxon>
    </lineage>
</organism>
<proteinExistence type="predicted"/>
<evidence type="ECO:0000313" key="2">
    <source>
        <dbReference type="Proteomes" id="UP000319160"/>
    </source>
</evidence>